<proteinExistence type="inferred from homology"/>
<dbReference type="HAMAP" id="MF_01477">
    <property type="entry name" value="Iojap_RsfS"/>
    <property type="match status" value="1"/>
</dbReference>
<dbReference type="Pfam" id="PF02410">
    <property type="entry name" value="RsfS"/>
    <property type="match status" value="1"/>
</dbReference>
<evidence type="ECO:0000313" key="6">
    <source>
        <dbReference type="Proteomes" id="UP000184148"/>
    </source>
</evidence>
<comment type="subunit">
    <text evidence="4">Interacts with ribosomal protein uL14 (rplN).</text>
</comment>
<dbReference type="FunFam" id="3.30.460.10:FF:000015">
    <property type="entry name" value="Ribosomal silencing factor RsfS"/>
    <property type="match status" value="1"/>
</dbReference>
<dbReference type="GO" id="GO:0042256">
    <property type="term" value="P:cytosolic ribosome assembly"/>
    <property type="evidence" value="ECO:0007669"/>
    <property type="project" value="UniProtKB-UniRule"/>
</dbReference>
<comment type="similarity">
    <text evidence="1 4">Belongs to the Iojap/RsfS family.</text>
</comment>
<dbReference type="RefSeq" id="WP_073239933.1">
    <property type="nucleotide sequence ID" value="NZ_FQUY01000026.1"/>
</dbReference>
<comment type="function">
    <text evidence="4">Functions as a ribosomal silencing factor. Interacts with ribosomal protein uL14 (rplN), blocking formation of intersubunit bridge B8. Prevents association of the 30S and 50S ribosomal subunits and the formation of functional ribosomes, thus repressing translation.</text>
</comment>
<dbReference type="GO" id="GO:0005737">
    <property type="term" value="C:cytoplasm"/>
    <property type="evidence" value="ECO:0007669"/>
    <property type="project" value="UniProtKB-SubCell"/>
</dbReference>
<dbReference type="GO" id="GO:0043023">
    <property type="term" value="F:ribosomal large subunit binding"/>
    <property type="evidence" value="ECO:0007669"/>
    <property type="project" value="TreeGrafter"/>
</dbReference>
<dbReference type="InterPro" id="IPR043519">
    <property type="entry name" value="NT_sf"/>
</dbReference>
<dbReference type="STRING" id="1121429.SAMN02745133_02732"/>
<dbReference type="NCBIfam" id="TIGR00090">
    <property type="entry name" value="rsfS_iojap_ybeB"/>
    <property type="match status" value="1"/>
</dbReference>
<evidence type="ECO:0000256" key="3">
    <source>
        <dbReference type="ARBA" id="ARBA00022491"/>
    </source>
</evidence>
<protein>
    <recommendedName>
        <fullName evidence="4">Ribosomal silencing factor RsfS</fullName>
    </recommendedName>
</protein>
<sequence length="118" mass="13396">MTLSAREIVDIAHKAADDKKATDITVLDISHISIICDYFLICTGRSSTQVQAVAEHIEEKLEEAGVKPLRIEGFREGSWILLDYGDVVIHVFQEMERNFYNLERLWGDAQVVEMSANK</sequence>
<organism evidence="5 6">
    <name type="scientific">Desulforamulus putei DSM 12395</name>
    <dbReference type="NCBI Taxonomy" id="1121429"/>
    <lineage>
        <taxon>Bacteria</taxon>
        <taxon>Bacillati</taxon>
        <taxon>Bacillota</taxon>
        <taxon>Clostridia</taxon>
        <taxon>Eubacteriales</taxon>
        <taxon>Peptococcaceae</taxon>
        <taxon>Desulforamulus</taxon>
    </lineage>
</organism>
<gene>
    <name evidence="4" type="primary">rsfS</name>
    <name evidence="5" type="ORF">SAMN02745133_02732</name>
</gene>
<keyword evidence="4" id="KW-0810">Translation regulation</keyword>
<dbReference type="GO" id="GO:0090071">
    <property type="term" value="P:negative regulation of ribosome biogenesis"/>
    <property type="evidence" value="ECO:0007669"/>
    <property type="project" value="UniProtKB-UniRule"/>
</dbReference>
<dbReference type="GO" id="GO:0017148">
    <property type="term" value="P:negative regulation of translation"/>
    <property type="evidence" value="ECO:0007669"/>
    <property type="project" value="UniProtKB-UniRule"/>
</dbReference>
<evidence type="ECO:0000256" key="1">
    <source>
        <dbReference type="ARBA" id="ARBA00010574"/>
    </source>
</evidence>
<name>A0A1M5BY08_9FIRM</name>
<keyword evidence="6" id="KW-1185">Reference proteome</keyword>
<dbReference type="OrthoDB" id="9793681at2"/>
<comment type="subcellular location">
    <subcellularLocation>
        <location evidence="4">Cytoplasm</location>
    </subcellularLocation>
</comment>
<dbReference type="InterPro" id="IPR004394">
    <property type="entry name" value="Iojap/RsfS/C7orf30"/>
</dbReference>
<accession>A0A1M5BY08</accession>
<dbReference type="Proteomes" id="UP000184148">
    <property type="component" value="Unassembled WGS sequence"/>
</dbReference>
<evidence type="ECO:0000256" key="2">
    <source>
        <dbReference type="ARBA" id="ARBA00022490"/>
    </source>
</evidence>
<evidence type="ECO:0000313" key="5">
    <source>
        <dbReference type="EMBL" id="SHF47260.1"/>
    </source>
</evidence>
<evidence type="ECO:0000256" key="4">
    <source>
        <dbReference type="HAMAP-Rule" id="MF_01477"/>
    </source>
</evidence>
<keyword evidence="3 4" id="KW-0678">Repressor</keyword>
<keyword evidence="2 4" id="KW-0963">Cytoplasm</keyword>
<dbReference type="AlphaFoldDB" id="A0A1M5BY08"/>
<dbReference type="PANTHER" id="PTHR21043">
    <property type="entry name" value="IOJAP SUPERFAMILY ORTHOLOG"/>
    <property type="match status" value="1"/>
</dbReference>
<dbReference type="SUPFAM" id="SSF81301">
    <property type="entry name" value="Nucleotidyltransferase"/>
    <property type="match status" value="1"/>
</dbReference>
<dbReference type="EMBL" id="FQUY01000026">
    <property type="protein sequence ID" value="SHF47260.1"/>
    <property type="molecule type" value="Genomic_DNA"/>
</dbReference>
<reference evidence="6" key="1">
    <citation type="submission" date="2016-11" db="EMBL/GenBank/DDBJ databases">
        <authorList>
            <person name="Varghese N."/>
            <person name="Submissions S."/>
        </authorList>
    </citation>
    <scope>NUCLEOTIDE SEQUENCE [LARGE SCALE GENOMIC DNA]</scope>
    <source>
        <strain evidence="6">DSM 12395</strain>
    </source>
</reference>
<dbReference type="PANTHER" id="PTHR21043:SF0">
    <property type="entry name" value="MITOCHONDRIAL ASSEMBLY OF RIBOSOMAL LARGE SUBUNIT PROTEIN 1"/>
    <property type="match status" value="1"/>
</dbReference>
<dbReference type="Gene3D" id="3.30.460.10">
    <property type="entry name" value="Beta Polymerase, domain 2"/>
    <property type="match status" value="1"/>
</dbReference>